<dbReference type="Pfam" id="PF16209">
    <property type="entry name" value="PhoLip_ATPase_N"/>
    <property type="match status" value="1"/>
</dbReference>
<feature type="transmembrane region" description="Helical" evidence="17">
    <location>
        <begin position="1114"/>
        <end position="1137"/>
    </location>
</feature>
<feature type="binding site" evidence="15">
    <location>
        <position position="535"/>
    </location>
    <ligand>
        <name>ATP</name>
        <dbReference type="ChEBI" id="CHEBI:30616"/>
    </ligand>
</feature>
<dbReference type="GO" id="GO:0140326">
    <property type="term" value="F:ATPase-coupled intramembrane lipid transporter activity"/>
    <property type="evidence" value="ECO:0007669"/>
    <property type="project" value="UniProtKB-EC"/>
</dbReference>
<dbReference type="GO" id="GO:0005886">
    <property type="term" value="C:plasma membrane"/>
    <property type="evidence" value="ECO:0007669"/>
    <property type="project" value="TreeGrafter"/>
</dbReference>
<feature type="binding site" evidence="15">
    <location>
        <position position="642"/>
    </location>
    <ligand>
        <name>ATP</name>
        <dbReference type="ChEBI" id="CHEBI:30616"/>
    </ligand>
</feature>
<dbReference type="InterPro" id="IPR059000">
    <property type="entry name" value="ATPase_P-type_domA"/>
</dbReference>
<evidence type="ECO:0000313" key="22">
    <source>
        <dbReference type="EMBL" id="KAF7375888.1"/>
    </source>
</evidence>
<feature type="binding site" evidence="15">
    <location>
        <position position="889"/>
    </location>
    <ligand>
        <name>ATP</name>
        <dbReference type="ChEBI" id="CHEBI:30616"/>
    </ligand>
</feature>
<evidence type="ECO:0000256" key="11">
    <source>
        <dbReference type="ARBA" id="ARBA00023136"/>
    </source>
</evidence>
<feature type="compositionally biased region" description="Polar residues" evidence="18">
    <location>
        <begin position="10"/>
        <end position="22"/>
    </location>
</feature>
<evidence type="ECO:0000256" key="8">
    <source>
        <dbReference type="ARBA" id="ARBA00022842"/>
    </source>
</evidence>
<dbReference type="OrthoDB" id="377733at2759"/>
<evidence type="ECO:0000256" key="9">
    <source>
        <dbReference type="ARBA" id="ARBA00022967"/>
    </source>
</evidence>
<dbReference type="SUPFAM" id="SSF81665">
    <property type="entry name" value="Calcium ATPase, transmembrane domain M"/>
    <property type="match status" value="1"/>
</dbReference>
<organism evidence="22 23">
    <name type="scientific">Mycena sanguinolenta</name>
    <dbReference type="NCBI Taxonomy" id="230812"/>
    <lineage>
        <taxon>Eukaryota</taxon>
        <taxon>Fungi</taxon>
        <taxon>Dikarya</taxon>
        <taxon>Basidiomycota</taxon>
        <taxon>Agaricomycotina</taxon>
        <taxon>Agaricomycetes</taxon>
        <taxon>Agaricomycetidae</taxon>
        <taxon>Agaricales</taxon>
        <taxon>Marasmiineae</taxon>
        <taxon>Mycenaceae</taxon>
        <taxon>Mycena</taxon>
    </lineage>
</organism>
<dbReference type="PROSITE" id="PS00154">
    <property type="entry name" value="ATPASE_E1_E2"/>
    <property type="match status" value="1"/>
</dbReference>
<dbReference type="InterPro" id="IPR032630">
    <property type="entry name" value="P_typ_ATPase_c"/>
</dbReference>
<evidence type="ECO:0000256" key="10">
    <source>
        <dbReference type="ARBA" id="ARBA00022989"/>
    </source>
</evidence>
<evidence type="ECO:0000256" key="2">
    <source>
        <dbReference type="ARBA" id="ARBA00004308"/>
    </source>
</evidence>
<keyword evidence="11 17" id="KW-0472">Membrane</keyword>
<feature type="transmembrane region" description="Helical" evidence="17">
    <location>
        <begin position="1006"/>
        <end position="1028"/>
    </location>
</feature>
<dbReference type="Gene3D" id="3.40.1110.10">
    <property type="entry name" value="Calcium-transporting ATPase, cytoplasmic domain N"/>
    <property type="match status" value="1"/>
</dbReference>
<dbReference type="FunFam" id="3.40.1110.10:FF:000064">
    <property type="entry name" value="Phospholipid-transporting ATPase"/>
    <property type="match status" value="1"/>
</dbReference>
<evidence type="ECO:0000259" key="21">
    <source>
        <dbReference type="Pfam" id="PF16212"/>
    </source>
</evidence>
<dbReference type="Pfam" id="PF00122">
    <property type="entry name" value="E1-E2_ATPase"/>
    <property type="match status" value="1"/>
</dbReference>
<feature type="binding site" evidence="16">
    <location>
        <position position="535"/>
    </location>
    <ligand>
        <name>Mg(2+)</name>
        <dbReference type="ChEBI" id="CHEBI:18420"/>
    </ligand>
</feature>
<feature type="transmembrane region" description="Helical" evidence="17">
    <location>
        <begin position="468"/>
        <end position="490"/>
    </location>
</feature>
<dbReference type="GO" id="GO:0032456">
    <property type="term" value="P:endocytic recycling"/>
    <property type="evidence" value="ECO:0007669"/>
    <property type="project" value="TreeGrafter"/>
</dbReference>
<keyword evidence="8 16" id="KW-0460">Magnesium</keyword>
<feature type="domain" description="P-type ATPase A" evidence="19">
    <location>
        <begin position="246"/>
        <end position="315"/>
    </location>
</feature>
<dbReference type="InterPro" id="IPR018303">
    <property type="entry name" value="ATPase_P-typ_P_site"/>
</dbReference>
<evidence type="ECO:0000256" key="18">
    <source>
        <dbReference type="SAM" id="MobiDB-lite"/>
    </source>
</evidence>
<feature type="region of interest" description="Disordered" evidence="18">
    <location>
        <begin position="1"/>
        <end position="142"/>
    </location>
</feature>
<feature type="transmembrane region" description="Helical" evidence="17">
    <location>
        <begin position="1157"/>
        <end position="1176"/>
    </location>
</feature>
<accession>A0A8H6ZB94</accession>
<keyword evidence="23" id="KW-1185">Reference proteome</keyword>
<feature type="binding site" evidence="15">
    <location>
        <position position="533"/>
    </location>
    <ligand>
        <name>ATP</name>
        <dbReference type="ChEBI" id="CHEBI:30616"/>
    </ligand>
</feature>
<feature type="domain" description="P-type ATPase N-terminal" evidence="20">
    <location>
        <begin position="155"/>
        <end position="218"/>
    </location>
</feature>
<dbReference type="Pfam" id="PF16212">
    <property type="entry name" value="PhoLip_ATPase_C"/>
    <property type="match status" value="1"/>
</dbReference>
<comment type="subcellular location">
    <subcellularLocation>
        <location evidence="2">Endomembrane system</location>
    </subcellularLocation>
    <subcellularLocation>
        <location evidence="1 17">Membrane</location>
        <topology evidence="1 17">Multi-pass membrane protein</topology>
    </subcellularLocation>
</comment>
<dbReference type="GO" id="GO:0005524">
    <property type="term" value="F:ATP binding"/>
    <property type="evidence" value="ECO:0007669"/>
    <property type="project" value="UniProtKB-UniRule"/>
</dbReference>
<proteinExistence type="inferred from homology"/>
<keyword evidence="7 15" id="KW-0067">ATP-binding</keyword>
<dbReference type="FunFam" id="2.70.150.10:FF:000026">
    <property type="entry name" value="Phospholipid-transporting ATPase"/>
    <property type="match status" value="1"/>
</dbReference>
<gene>
    <name evidence="22" type="ORF">MSAN_00003200</name>
</gene>
<feature type="binding site" evidence="16">
    <location>
        <position position="909"/>
    </location>
    <ligand>
        <name>Mg(2+)</name>
        <dbReference type="ChEBI" id="CHEBI:18420"/>
    </ligand>
</feature>
<dbReference type="InterPro" id="IPR001757">
    <property type="entry name" value="P_typ_ATPase"/>
</dbReference>
<dbReference type="PANTHER" id="PTHR24092:SF150">
    <property type="entry name" value="PHOSPHOLIPID-TRANSPORTING ATPASE"/>
    <property type="match status" value="1"/>
</dbReference>
<feature type="active site" description="4-aspartylphosphate intermediate" evidence="14">
    <location>
        <position position="533"/>
    </location>
</feature>
<evidence type="ECO:0000256" key="4">
    <source>
        <dbReference type="ARBA" id="ARBA00022692"/>
    </source>
</evidence>
<dbReference type="EC" id="7.6.2.1" evidence="17"/>
<evidence type="ECO:0000256" key="3">
    <source>
        <dbReference type="ARBA" id="ARBA00008109"/>
    </source>
</evidence>
<feature type="binding site" evidence="15">
    <location>
        <position position="883"/>
    </location>
    <ligand>
        <name>ATP</name>
        <dbReference type="ChEBI" id="CHEBI:30616"/>
    </ligand>
</feature>
<evidence type="ECO:0000313" key="23">
    <source>
        <dbReference type="Proteomes" id="UP000623467"/>
    </source>
</evidence>
<keyword evidence="5 16" id="KW-0479">Metal-binding</keyword>
<evidence type="ECO:0000259" key="20">
    <source>
        <dbReference type="Pfam" id="PF16209"/>
    </source>
</evidence>
<dbReference type="GO" id="GO:0016887">
    <property type="term" value="F:ATP hydrolysis activity"/>
    <property type="evidence" value="ECO:0007669"/>
    <property type="project" value="InterPro"/>
</dbReference>
<evidence type="ECO:0000256" key="6">
    <source>
        <dbReference type="ARBA" id="ARBA00022741"/>
    </source>
</evidence>
<dbReference type="SUPFAM" id="SSF81660">
    <property type="entry name" value="Metal cation-transporting ATPase, ATP-binding domain N"/>
    <property type="match status" value="1"/>
</dbReference>
<feature type="domain" description="P-type ATPase C-terminal" evidence="21">
    <location>
        <begin position="935"/>
        <end position="1186"/>
    </location>
</feature>
<feature type="transmembrane region" description="Helical" evidence="17">
    <location>
        <begin position="1085"/>
        <end position="1102"/>
    </location>
</feature>
<evidence type="ECO:0000256" key="7">
    <source>
        <dbReference type="ARBA" id="ARBA00022840"/>
    </source>
</evidence>
<evidence type="ECO:0000256" key="13">
    <source>
        <dbReference type="ARBA" id="ARBA00049128"/>
    </source>
</evidence>
<evidence type="ECO:0000256" key="14">
    <source>
        <dbReference type="PIRSR" id="PIRSR606539-1"/>
    </source>
</evidence>
<keyword evidence="10 17" id="KW-1133">Transmembrane helix</keyword>
<dbReference type="InterPro" id="IPR032631">
    <property type="entry name" value="P-type_ATPase_N"/>
</dbReference>
<dbReference type="GO" id="GO:0006892">
    <property type="term" value="P:post-Golgi vesicle-mediated transport"/>
    <property type="evidence" value="ECO:0007669"/>
    <property type="project" value="TreeGrafter"/>
</dbReference>
<keyword evidence="9 17" id="KW-1278">Translocase</keyword>
<comment type="catalytic activity">
    <reaction evidence="12 17">
        <text>ATP + H2O + phospholipidSide 1 = ADP + phosphate + phospholipidSide 2.</text>
        <dbReference type="EC" id="7.6.2.1"/>
    </reaction>
</comment>
<dbReference type="CDD" id="cd02073">
    <property type="entry name" value="P-type_ATPase_APLT_Dnf-like"/>
    <property type="match status" value="1"/>
</dbReference>
<comment type="cofactor">
    <cofactor evidence="16">
        <name>Mg(2+)</name>
        <dbReference type="ChEBI" id="CHEBI:18420"/>
    </cofactor>
</comment>
<feature type="binding site" evidence="15">
    <location>
        <position position="739"/>
    </location>
    <ligand>
        <name>ATP</name>
        <dbReference type="ChEBI" id="CHEBI:30616"/>
    </ligand>
</feature>
<feature type="binding site" evidence="15">
    <location>
        <position position="706"/>
    </location>
    <ligand>
        <name>ATP</name>
        <dbReference type="ChEBI" id="CHEBI:30616"/>
    </ligand>
</feature>
<dbReference type="NCBIfam" id="TIGR01652">
    <property type="entry name" value="ATPase-Plipid"/>
    <property type="match status" value="1"/>
</dbReference>
<dbReference type="EMBL" id="JACAZH010000001">
    <property type="protein sequence ID" value="KAF7375888.1"/>
    <property type="molecule type" value="Genomic_DNA"/>
</dbReference>
<evidence type="ECO:0000256" key="16">
    <source>
        <dbReference type="PIRSR" id="PIRSR606539-3"/>
    </source>
</evidence>
<keyword evidence="6 15" id="KW-0547">Nucleotide-binding</keyword>
<feature type="binding site" evidence="16">
    <location>
        <position position="913"/>
    </location>
    <ligand>
        <name>Mg(2+)</name>
        <dbReference type="ChEBI" id="CHEBI:18420"/>
    </ligand>
</feature>
<name>A0A8H6ZB94_9AGAR</name>
<evidence type="ECO:0000256" key="15">
    <source>
        <dbReference type="PIRSR" id="PIRSR606539-2"/>
    </source>
</evidence>
<feature type="binding site" evidence="15">
    <location>
        <position position="534"/>
    </location>
    <ligand>
        <name>ATP</name>
        <dbReference type="ChEBI" id="CHEBI:30616"/>
    </ligand>
</feature>
<dbReference type="InterPro" id="IPR036412">
    <property type="entry name" value="HAD-like_sf"/>
</dbReference>
<comment type="catalytic activity">
    <reaction evidence="13">
        <text>a 1,2-diacyl-sn-glycero-3-phosphoethanolamine(out) + ATP + H2O = a 1,2-diacyl-sn-glycero-3-phosphoethanolamine(in) + ADP + phosphate + H(+)</text>
        <dbReference type="Rhea" id="RHEA:66132"/>
        <dbReference type="ChEBI" id="CHEBI:15377"/>
        <dbReference type="ChEBI" id="CHEBI:15378"/>
        <dbReference type="ChEBI" id="CHEBI:30616"/>
        <dbReference type="ChEBI" id="CHEBI:43474"/>
        <dbReference type="ChEBI" id="CHEBI:64612"/>
        <dbReference type="ChEBI" id="CHEBI:456216"/>
    </reaction>
    <physiologicalReaction direction="left-to-right" evidence="13">
        <dbReference type="Rhea" id="RHEA:66133"/>
    </physiologicalReaction>
</comment>
<dbReference type="PRINTS" id="PR00119">
    <property type="entry name" value="CATATPASE"/>
</dbReference>
<feature type="transmembrane region" description="Helical" evidence="17">
    <location>
        <begin position="417"/>
        <end position="443"/>
    </location>
</feature>
<feature type="binding site" evidence="16">
    <location>
        <position position="533"/>
    </location>
    <ligand>
        <name>Mg(2+)</name>
        <dbReference type="ChEBI" id="CHEBI:18420"/>
    </ligand>
</feature>
<feature type="binding site" evidence="15">
    <location>
        <position position="683"/>
    </location>
    <ligand>
        <name>ATP</name>
        <dbReference type="ChEBI" id="CHEBI:30616"/>
    </ligand>
</feature>
<evidence type="ECO:0000256" key="17">
    <source>
        <dbReference type="RuleBase" id="RU362033"/>
    </source>
</evidence>
<comment type="similarity">
    <text evidence="3 17">Belongs to the cation transport ATPase (P-type) (TC 3.A.3) family. Type IV subfamily.</text>
</comment>
<evidence type="ECO:0000256" key="5">
    <source>
        <dbReference type="ARBA" id="ARBA00022723"/>
    </source>
</evidence>
<keyword evidence="4 17" id="KW-0812">Transmembrane</keyword>
<feature type="compositionally biased region" description="Polar residues" evidence="18">
    <location>
        <begin position="113"/>
        <end position="126"/>
    </location>
</feature>
<feature type="transmembrane region" description="Helical" evidence="17">
    <location>
        <begin position="1049"/>
        <end position="1073"/>
    </location>
</feature>
<evidence type="ECO:0000256" key="1">
    <source>
        <dbReference type="ARBA" id="ARBA00004141"/>
    </source>
</evidence>
<dbReference type="InterPro" id="IPR008250">
    <property type="entry name" value="ATPase_P-typ_transduc_dom_A_sf"/>
</dbReference>
<evidence type="ECO:0000256" key="12">
    <source>
        <dbReference type="ARBA" id="ARBA00034036"/>
    </source>
</evidence>
<dbReference type="InterPro" id="IPR006539">
    <property type="entry name" value="P-type_ATPase_IV"/>
</dbReference>
<feature type="binding site" evidence="15">
    <location>
        <position position="913"/>
    </location>
    <ligand>
        <name>ATP</name>
        <dbReference type="ChEBI" id="CHEBI:30616"/>
    </ligand>
</feature>
<dbReference type="NCBIfam" id="TIGR01494">
    <property type="entry name" value="ATPase_P-type"/>
    <property type="match status" value="3"/>
</dbReference>
<dbReference type="Pfam" id="PF13246">
    <property type="entry name" value="Cation_ATPase"/>
    <property type="match status" value="1"/>
</dbReference>
<reference evidence="22" key="1">
    <citation type="submission" date="2020-05" db="EMBL/GenBank/DDBJ databases">
        <title>Mycena genomes resolve the evolution of fungal bioluminescence.</title>
        <authorList>
            <person name="Tsai I.J."/>
        </authorList>
    </citation>
    <scope>NUCLEOTIDE SEQUENCE</scope>
    <source>
        <strain evidence="22">160909Yilan</strain>
    </source>
</reference>
<evidence type="ECO:0000259" key="19">
    <source>
        <dbReference type="Pfam" id="PF00122"/>
    </source>
</evidence>
<dbReference type="InterPro" id="IPR023298">
    <property type="entry name" value="ATPase_P-typ_TM_dom_sf"/>
</dbReference>
<comment type="caution">
    <text evidence="22">The sequence shown here is derived from an EMBL/GenBank/DDBJ whole genome shotgun (WGS) entry which is preliminary data.</text>
</comment>
<sequence>MSDDFLRLVSQANPAARQQYQPAANEYPPASASSPYADHSPQLMDPFFDDDDDVPDSAFGRPPGPMDSQASGLPLARNAAPPAGSGLSGSGTGVPQGWNFDDDEFRPAGQPAFTGSHSFNGVTPNSEAKPVPSPRRKWKWPWQKEKVQTGDRVIALNNASANIEYGSNFVSTSKYNVATFIPKFLTEQFSKYANLFFLFTACIQQIPNVSPTQQYTTIVPLGVVLLASAFKEVQEDMKRHQSDAELNARLAKVLAPESTFIERKWQDIRVGDVVRLESDDFIPADLVLISSSEPEGLCYIETSNLDGETNLKIKQASPHTSSLIAPSLVTTLRGSMRCEQPNNSLYTFEGTLDLITSSGLPKQVPVGPDQVLLRGAQIRNTPWVYGLVVYTGHETKLMRNATAAPIKRTNVERQVNIQIVFLFLLLLALSIGSSIGGSIRAWFFASQQWYLFEPTSAAGRAKSFIEDILTFIILYNNLIPISLIVTMEVVKFQQARLINSDLDMYYAKTDTPALCRTSSLVEELGQIEYVFSDKTGTLTCNEMEFRCCSIAGVAYSDVVEEGKRGEGDGKDDGWRTFAELRTLLGENQNPFVDPSAAGSAASAQRMEREVLKEFLSLLAVCHTVIPEVKDGKTVFQASSPDEAALVAGAELLGYQFHTRKPKSVFVNVLGETQQFDILNVCEFNSTRKRMSTVVRMPNGQIKIYCKGADTVILERLSKNQPYTEKTLAHLEDYATEGLRTLCLAYRDISEQEYKQWAAIYDQAAATINGRGDALDQAAELIEKDLFLLGATAIEDKLQDGVPDTIHTLQMAGIKVIINEQTAHDTQQLLTKRLSAIKSQRSTGELEDLALIIDGKSLTFALEKEISSIFLELAIMCKAVICCRVSPLQKALVVKLVKKNQKAILLAIGDGANDVSMIQAAHVGVGISGVEGLQAARSADVAISQFRFLKKLLLVHGAWSYRRLSKLILYSFYKNITLYMTQFWFAFFNNFSGQIAYESWTLSMYNVVFSLLPPLVIGVFDQFVSARILDRYPQLYTLGQKNVFFTKTAFWMWVGNALYHSFLLFGFSIILFWGDLKQATGFDSGHWFWGTTLYLAVLLTVLGKAALISDLWTKYTVAAIPGSFVFTMFFLPLYAWLAPVIGFSQEYEGLVPRLWTDWIFYLVLLFIPIFCLSRDFVWKYYRRTYTPASYHIAQELQKYNIPDYRPRQEQFQKAIKKSARCATYAPQPRLCVQSDGRWGQAGSGTLDPGVRYFEKQHQAFWLLDLDPHDQCWLICCGRLWSNVHVLIHFYIIIWLSAFNTGESRLCSK</sequence>
<feature type="binding site" evidence="15">
    <location>
        <position position="912"/>
    </location>
    <ligand>
        <name>ATP</name>
        <dbReference type="ChEBI" id="CHEBI:30616"/>
    </ligand>
</feature>
<dbReference type="InterPro" id="IPR023299">
    <property type="entry name" value="ATPase_P-typ_cyto_dom_N"/>
</dbReference>
<dbReference type="SUPFAM" id="SSF81653">
    <property type="entry name" value="Calcium ATPase, transduction domain A"/>
    <property type="match status" value="1"/>
</dbReference>
<dbReference type="GO" id="GO:0005802">
    <property type="term" value="C:trans-Golgi network"/>
    <property type="evidence" value="ECO:0007669"/>
    <property type="project" value="TreeGrafter"/>
</dbReference>
<dbReference type="GO" id="GO:0045332">
    <property type="term" value="P:phospholipid translocation"/>
    <property type="evidence" value="ECO:0007669"/>
    <property type="project" value="TreeGrafter"/>
</dbReference>
<dbReference type="Proteomes" id="UP000623467">
    <property type="component" value="Unassembled WGS sequence"/>
</dbReference>
<dbReference type="GO" id="GO:0000287">
    <property type="term" value="F:magnesium ion binding"/>
    <property type="evidence" value="ECO:0007669"/>
    <property type="project" value="UniProtKB-UniRule"/>
</dbReference>
<dbReference type="Gene3D" id="3.40.50.1000">
    <property type="entry name" value="HAD superfamily/HAD-like"/>
    <property type="match status" value="1"/>
</dbReference>
<dbReference type="SUPFAM" id="SSF56784">
    <property type="entry name" value="HAD-like"/>
    <property type="match status" value="1"/>
</dbReference>
<dbReference type="InterPro" id="IPR023214">
    <property type="entry name" value="HAD_sf"/>
</dbReference>
<dbReference type="PANTHER" id="PTHR24092">
    <property type="entry name" value="PROBABLE PHOSPHOLIPID-TRANSPORTING ATPASE"/>
    <property type="match status" value="1"/>
</dbReference>
<dbReference type="Gene3D" id="2.70.150.10">
    <property type="entry name" value="Calcium-transporting ATPase, cytoplasmic transduction domain A"/>
    <property type="match status" value="1"/>
</dbReference>
<protein>
    <recommendedName>
        <fullName evidence="17">Phospholipid-transporting ATPase</fullName>
        <ecNumber evidence="17">7.6.2.1</ecNumber>
    </recommendedName>
</protein>